<evidence type="ECO:0000313" key="3">
    <source>
        <dbReference type="Proteomes" id="UP000032744"/>
    </source>
</evidence>
<dbReference type="KEGG" id="sauw:SAI5S5_1006410"/>
<dbReference type="KEGG" id="sauj:SAI2T2_1006460"/>
<keyword evidence="1" id="KW-1133">Transmembrane helix</keyword>
<name>A0A7U7IE45_STAAU</name>
<keyword evidence="1" id="KW-0472">Membrane</keyword>
<feature type="transmembrane region" description="Helical" evidence="1">
    <location>
        <begin position="117"/>
        <end position="141"/>
    </location>
</feature>
<dbReference type="Proteomes" id="UP000032744">
    <property type="component" value="Chromosome"/>
</dbReference>
<dbReference type="EMBL" id="HE579071">
    <property type="protein sequence ID" value="CCJ22395.1"/>
    <property type="molecule type" value="Genomic_DNA"/>
</dbReference>
<dbReference type="KEGG" id="sauq:SAI4T8_1006440"/>
<reference evidence="2 3" key="1">
    <citation type="journal article" date="2012" name="PLoS ONE">
        <title>Short term evolution of a highly transmissible methicillin-resistant Staphylococcus aureus clone (ST228) in a tertiary care hospital.</title>
        <authorList>
            <person name="Vogel V."/>
            <person name="Falquet L."/>
            <person name="Calderon-Copete S.P."/>
            <person name="Basset P."/>
            <person name="Blanc D.S."/>
        </authorList>
    </citation>
    <scope>NUCLEOTIDE SEQUENCE [LARGE SCALE GENOMIC DNA]</scope>
    <source>
        <strain evidence="3">ST228/18412</strain>
    </source>
</reference>
<proteinExistence type="predicted"/>
<feature type="transmembrane region" description="Helical" evidence="1">
    <location>
        <begin position="86"/>
        <end position="105"/>
    </location>
</feature>
<organism evidence="2 3">
    <name type="scientific">Staphylococcus aureus subsp. aureus ST228</name>
    <dbReference type="NCBI Taxonomy" id="1074919"/>
    <lineage>
        <taxon>Bacteria</taxon>
        <taxon>Bacillati</taxon>
        <taxon>Bacillota</taxon>
        <taxon>Bacilli</taxon>
        <taxon>Bacillales</taxon>
        <taxon>Staphylococcaceae</taxon>
        <taxon>Staphylococcus</taxon>
    </lineage>
</organism>
<gene>
    <name evidence="2" type="ORF">SAI7S6_1006450</name>
</gene>
<keyword evidence="1" id="KW-0812">Transmembrane</keyword>
<dbReference type="KEGG" id="saux:SAI6T6_1006420"/>
<evidence type="ECO:0000313" key="2">
    <source>
        <dbReference type="EMBL" id="CCJ22395.1"/>
    </source>
</evidence>
<dbReference type="KEGG" id="sauy:SAI8T7_1006450"/>
<dbReference type="KEGG" id="sauk:SAI3T3_1006450"/>
<dbReference type="AlphaFoldDB" id="A0A7U7IE45"/>
<evidence type="ECO:0000256" key="1">
    <source>
        <dbReference type="SAM" id="Phobius"/>
    </source>
</evidence>
<dbReference type="KEGG" id="sauv:SAI7S6_1006450"/>
<accession>A0A7U7IE45</accession>
<sequence length="142" mass="15270">MTQILIIGYTSLVILSGNVAATDLGITSEIKMITTVKTADAIPTLIPQRKAIIVTSVGNKIFATLFPIRIVVINSLGFSSNFTMPFAFLSPLSASVLNFVLLAAVNAVSLPEKKNEININIIMAMITRVVSLLSYLIFIVVT</sequence>
<dbReference type="KEGG" id="saut:SAI1T1_2006440"/>
<protein>
    <submittedName>
        <fullName evidence="2">Uncharacterized protein</fullName>
    </submittedName>
</protein>